<evidence type="ECO:0000313" key="2">
    <source>
        <dbReference type="Proteomes" id="UP001381693"/>
    </source>
</evidence>
<proteinExistence type="predicted"/>
<dbReference type="Proteomes" id="UP001381693">
    <property type="component" value="Unassembled WGS sequence"/>
</dbReference>
<name>A0AAN8WW72_HALRR</name>
<dbReference type="AlphaFoldDB" id="A0AAN8WW72"/>
<sequence length="73" mass="8530">MEESDLLLQWKLEEGRLEELGQALSRAMSEAFEHPSFCGTKDMDFTIKEAFLYIVGYNDYQFMGKDILNQLDE</sequence>
<reference evidence="1 2" key="1">
    <citation type="submission" date="2023-11" db="EMBL/GenBank/DDBJ databases">
        <title>Halocaridina rubra genome assembly.</title>
        <authorList>
            <person name="Smith C."/>
        </authorList>
    </citation>
    <scope>NUCLEOTIDE SEQUENCE [LARGE SCALE GENOMIC DNA]</scope>
    <source>
        <strain evidence="1">EP-1</strain>
        <tissue evidence="1">Whole</tissue>
    </source>
</reference>
<accession>A0AAN8WW72</accession>
<organism evidence="1 2">
    <name type="scientific">Halocaridina rubra</name>
    <name type="common">Hawaiian red shrimp</name>
    <dbReference type="NCBI Taxonomy" id="373956"/>
    <lineage>
        <taxon>Eukaryota</taxon>
        <taxon>Metazoa</taxon>
        <taxon>Ecdysozoa</taxon>
        <taxon>Arthropoda</taxon>
        <taxon>Crustacea</taxon>
        <taxon>Multicrustacea</taxon>
        <taxon>Malacostraca</taxon>
        <taxon>Eumalacostraca</taxon>
        <taxon>Eucarida</taxon>
        <taxon>Decapoda</taxon>
        <taxon>Pleocyemata</taxon>
        <taxon>Caridea</taxon>
        <taxon>Atyoidea</taxon>
        <taxon>Atyidae</taxon>
        <taxon>Halocaridina</taxon>
    </lineage>
</organism>
<evidence type="ECO:0000313" key="1">
    <source>
        <dbReference type="EMBL" id="KAK7069883.1"/>
    </source>
</evidence>
<gene>
    <name evidence="1" type="ORF">SK128_017170</name>
</gene>
<comment type="caution">
    <text evidence="1">The sequence shown here is derived from an EMBL/GenBank/DDBJ whole genome shotgun (WGS) entry which is preliminary data.</text>
</comment>
<protein>
    <submittedName>
        <fullName evidence="1">Uncharacterized protein</fullName>
    </submittedName>
</protein>
<dbReference type="EMBL" id="JAXCGZ010015720">
    <property type="protein sequence ID" value="KAK7069883.1"/>
    <property type="molecule type" value="Genomic_DNA"/>
</dbReference>
<keyword evidence="2" id="KW-1185">Reference proteome</keyword>
<feature type="non-terminal residue" evidence="1">
    <location>
        <position position="73"/>
    </location>
</feature>